<organism evidence="1 2">
    <name type="scientific">Bacteroides uniformis (strain ATCC 8492 / DSM 6597 / CCUG 4942 / CIP 103695 / JCM 5828 / KCTC 5204 / NCTC 13054 / VPI 0061)</name>
    <dbReference type="NCBI Taxonomy" id="411479"/>
    <lineage>
        <taxon>Bacteria</taxon>
        <taxon>Pseudomonadati</taxon>
        <taxon>Bacteroidota</taxon>
        <taxon>Bacteroidia</taxon>
        <taxon>Bacteroidales</taxon>
        <taxon>Bacteroidaceae</taxon>
        <taxon>Bacteroides</taxon>
    </lineage>
</organism>
<sequence length="43" mass="5181">MIDIDKAFIVFEKKDPDVMIIAHQYRIKHLQIRILPLQIVSYK</sequence>
<protein>
    <submittedName>
        <fullName evidence="1">Uncharacterized protein</fullName>
    </submittedName>
</protein>
<reference evidence="1" key="2">
    <citation type="submission" date="2013-11" db="EMBL/GenBank/DDBJ databases">
        <title>Draft genome sequence of Bacteroides uniformis (ATCC 8492).</title>
        <authorList>
            <person name="Sudarsanam P."/>
            <person name="Ley R."/>
            <person name="Guruge J."/>
            <person name="Turnbaugh P.J."/>
            <person name="Mahowald M."/>
            <person name="Liep D."/>
            <person name="Gordon J."/>
        </authorList>
    </citation>
    <scope>NUCLEOTIDE SEQUENCE</scope>
    <source>
        <strain evidence="1">ATCC 8492</strain>
    </source>
</reference>
<dbReference type="AlphaFoldDB" id="A0ABC9NHM6"/>
<evidence type="ECO:0000313" key="1">
    <source>
        <dbReference type="EMBL" id="EDO56277.1"/>
    </source>
</evidence>
<name>A0ABC9NHM6_BACUC</name>
<reference evidence="1" key="1">
    <citation type="submission" date="2007-06" db="EMBL/GenBank/DDBJ databases">
        <authorList>
            <person name="Fulton L."/>
            <person name="Clifton S."/>
            <person name="Fulton B."/>
            <person name="Xu J."/>
            <person name="Minx P."/>
            <person name="Pepin K.H."/>
            <person name="Johnson M."/>
            <person name="Thiruvilangam P."/>
            <person name="Bhonagiri V."/>
            <person name="Nash W.E."/>
            <person name="Mardis E.R."/>
            <person name="Wilson R.K."/>
        </authorList>
    </citation>
    <scope>NUCLEOTIDE SEQUENCE [LARGE SCALE GENOMIC DNA]</scope>
    <source>
        <strain evidence="1">ATCC 8492</strain>
    </source>
</reference>
<comment type="caution">
    <text evidence="1">The sequence shown here is derived from an EMBL/GenBank/DDBJ whole genome shotgun (WGS) entry which is preliminary data.</text>
</comment>
<accession>A0ABC9NHM6</accession>
<gene>
    <name evidence="1" type="ORF">BACUNI_00049</name>
</gene>
<dbReference type="Proteomes" id="UP000004110">
    <property type="component" value="Unassembled WGS sequence"/>
</dbReference>
<evidence type="ECO:0000313" key="2">
    <source>
        <dbReference type="Proteomes" id="UP000004110"/>
    </source>
</evidence>
<proteinExistence type="predicted"/>
<keyword evidence="2" id="KW-1185">Reference proteome</keyword>
<dbReference type="EMBL" id="AAYH02000025">
    <property type="protein sequence ID" value="EDO56277.1"/>
    <property type="molecule type" value="Genomic_DNA"/>
</dbReference>